<feature type="region of interest" description="Disordered" evidence="2">
    <location>
        <begin position="303"/>
        <end position="323"/>
    </location>
</feature>
<organism evidence="3 4">
    <name type="scientific">Diplodia corticola</name>
    <dbReference type="NCBI Taxonomy" id="236234"/>
    <lineage>
        <taxon>Eukaryota</taxon>
        <taxon>Fungi</taxon>
        <taxon>Dikarya</taxon>
        <taxon>Ascomycota</taxon>
        <taxon>Pezizomycotina</taxon>
        <taxon>Dothideomycetes</taxon>
        <taxon>Dothideomycetes incertae sedis</taxon>
        <taxon>Botryosphaeriales</taxon>
        <taxon>Botryosphaeriaceae</taxon>
        <taxon>Diplodia</taxon>
    </lineage>
</organism>
<evidence type="ECO:0000313" key="4">
    <source>
        <dbReference type="Proteomes" id="UP000183809"/>
    </source>
</evidence>
<dbReference type="AlphaFoldDB" id="A0A1J9RR24"/>
<sequence>MRDQRIDDVSQSAGICQSYAIYERNAPSLANTTSTSHEPSALWTPQISNARERLQSEAATQSQRRMAEMTDDDYDNLKKQHHDLQGQRGQVIDTRFALVGRRSELQHCISSIQREQTEFLVRVRSLTPADAEFQAALSSAINSIQRAQDSLSQQLEQTKNLEKQLNKLEYGLGKEENAFFGRLSAALPSIIKTAASHPPPADITGSEGLDHVKRTTLQAFHDKSSDVPILEERLAELEYTFGVERSQRETRANLGQPILPPDLEFYSQYHQDRELLQAELAQTRNEVSRLQSRCVQLGLIPPPPAPPSINHDTAVASEQAPRKARSWVHASESGKHLECSFFSEGHRMPQLPTPTLPKFANPRERIHRWIAESQATAEAPEAQDSENSSISGHAQNESSSGANNGPRSERSWEEVDEE</sequence>
<keyword evidence="1" id="KW-0175">Coiled coil</keyword>
<feature type="compositionally biased region" description="Polar residues" evidence="2">
    <location>
        <begin position="385"/>
        <end position="406"/>
    </location>
</feature>
<dbReference type="EMBL" id="MNUE01000019">
    <property type="protein sequence ID" value="OJD34979.1"/>
    <property type="molecule type" value="Genomic_DNA"/>
</dbReference>
<accession>A0A1J9RR24</accession>
<evidence type="ECO:0000313" key="3">
    <source>
        <dbReference type="EMBL" id="OJD34979.1"/>
    </source>
</evidence>
<dbReference type="STRING" id="236234.A0A1J9RR24"/>
<dbReference type="OrthoDB" id="3939290at2759"/>
<evidence type="ECO:0000256" key="2">
    <source>
        <dbReference type="SAM" id="MobiDB-lite"/>
    </source>
</evidence>
<proteinExistence type="predicted"/>
<evidence type="ECO:0000256" key="1">
    <source>
        <dbReference type="SAM" id="Coils"/>
    </source>
</evidence>
<dbReference type="GeneID" id="31012222"/>
<protein>
    <submittedName>
        <fullName evidence="3">Cingulin-like protein 1</fullName>
    </submittedName>
</protein>
<dbReference type="Proteomes" id="UP000183809">
    <property type="component" value="Unassembled WGS sequence"/>
</dbReference>
<gene>
    <name evidence="3" type="ORF">BKCO1_19000172</name>
</gene>
<name>A0A1J9RR24_9PEZI</name>
<keyword evidence="4" id="KW-1185">Reference proteome</keyword>
<feature type="coiled-coil region" evidence="1">
    <location>
        <begin position="266"/>
        <end position="293"/>
    </location>
</feature>
<feature type="region of interest" description="Disordered" evidence="2">
    <location>
        <begin position="364"/>
        <end position="418"/>
    </location>
</feature>
<comment type="caution">
    <text evidence="3">The sequence shown here is derived from an EMBL/GenBank/DDBJ whole genome shotgun (WGS) entry which is preliminary data.</text>
</comment>
<dbReference type="RefSeq" id="XP_020131239.1">
    <property type="nucleotide sequence ID" value="XM_020271963.1"/>
</dbReference>
<feature type="coiled-coil region" evidence="1">
    <location>
        <begin position="141"/>
        <end position="171"/>
    </location>
</feature>
<feature type="compositionally biased region" description="Basic and acidic residues" evidence="2">
    <location>
        <begin position="407"/>
        <end position="418"/>
    </location>
</feature>
<reference evidence="3 4" key="1">
    <citation type="submission" date="2016-10" db="EMBL/GenBank/DDBJ databases">
        <title>Proteomics and genomics reveal pathogen-plant mechanisms compatible with a hemibiotrophic lifestyle of Diplodia corticola.</title>
        <authorList>
            <person name="Fernandes I."/>
            <person name="De Jonge R."/>
            <person name="Van De Peer Y."/>
            <person name="Devreese B."/>
            <person name="Alves A."/>
            <person name="Esteves A.C."/>
        </authorList>
    </citation>
    <scope>NUCLEOTIDE SEQUENCE [LARGE SCALE GENOMIC DNA]</scope>
    <source>
        <strain evidence="3 4">CBS 112549</strain>
    </source>
</reference>